<evidence type="ECO:0000256" key="10">
    <source>
        <dbReference type="SAM" id="Phobius"/>
    </source>
</evidence>
<dbReference type="PROSITE" id="PS51105">
    <property type="entry name" value="PTS_EIIC_TYPE_3"/>
    <property type="match status" value="1"/>
</dbReference>
<keyword evidence="8 9" id="KW-0472">Membrane</keyword>
<dbReference type="Pfam" id="PF02378">
    <property type="entry name" value="PTS_EIIC"/>
    <property type="match status" value="1"/>
</dbReference>
<feature type="transmembrane region" description="Helical" evidence="10">
    <location>
        <begin position="378"/>
        <end position="398"/>
    </location>
</feature>
<dbReference type="InterPro" id="IPR051088">
    <property type="entry name" value="PTS_Sugar-EIIC/EIIB"/>
</dbReference>
<evidence type="ECO:0000313" key="13">
    <source>
        <dbReference type="Proteomes" id="UP000294743"/>
    </source>
</evidence>
<dbReference type="GO" id="GO:0008982">
    <property type="term" value="F:protein-N(PI)-phosphohistidine-sugar phosphotransferase activity"/>
    <property type="evidence" value="ECO:0007669"/>
    <property type="project" value="UniProtKB-UniRule"/>
</dbReference>
<dbReference type="PIRSF" id="PIRSF006351">
    <property type="entry name" value="PTS_EIIC-Cellobiose"/>
    <property type="match status" value="1"/>
</dbReference>
<evidence type="ECO:0000256" key="4">
    <source>
        <dbReference type="ARBA" id="ARBA00022597"/>
    </source>
</evidence>
<keyword evidence="5" id="KW-0598">Phosphotransferase system</keyword>
<protein>
    <recommendedName>
        <fullName evidence="9">Permease IIC component</fullName>
    </recommendedName>
</protein>
<dbReference type="NCBIfam" id="TIGR00410">
    <property type="entry name" value="lacE"/>
    <property type="match status" value="1"/>
</dbReference>
<feature type="transmembrane region" description="Helical" evidence="10">
    <location>
        <begin position="294"/>
        <end position="315"/>
    </location>
</feature>
<evidence type="ECO:0000256" key="1">
    <source>
        <dbReference type="ARBA" id="ARBA00004651"/>
    </source>
</evidence>
<reference evidence="12 13" key="1">
    <citation type="submission" date="2019-03" db="EMBL/GenBank/DDBJ databases">
        <title>Genomic Encyclopedia of Type Strains, Phase IV (KMG-IV): sequencing the most valuable type-strain genomes for metagenomic binning, comparative biology and taxonomic classification.</title>
        <authorList>
            <person name="Goeker M."/>
        </authorList>
    </citation>
    <scope>NUCLEOTIDE SEQUENCE [LARGE SCALE GENOMIC DNA]</scope>
    <source>
        <strain evidence="12 13">DSM 28867</strain>
    </source>
</reference>
<evidence type="ECO:0000256" key="6">
    <source>
        <dbReference type="ARBA" id="ARBA00022692"/>
    </source>
</evidence>
<feature type="transmembrane region" description="Helical" evidence="10">
    <location>
        <begin position="147"/>
        <end position="171"/>
    </location>
</feature>
<dbReference type="EMBL" id="SODD01000022">
    <property type="protein sequence ID" value="TDW16520.1"/>
    <property type="molecule type" value="Genomic_DNA"/>
</dbReference>
<dbReference type="RefSeq" id="WP_134169789.1">
    <property type="nucleotide sequence ID" value="NZ_SODD01000022.1"/>
</dbReference>
<dbReference type="PANTHER" id="PTHR33989">
    <property type="match status" value="1"/>
</dbReference>
<proteinExistence type="predicted"/>
<feature type="transmembrane region" description="Helical" evidence="10">
    <location>
        <begin position="239"/>
        <end position="256"/>
    </location>
</feature>
<feature type="transmembrane region" description="Helical" evidence="10">
    <location>
        <begin position="116"/>
        <end position="135"/>
    </location>
</feature>
<feature type="transmembrane region" description="Helical" evidence="10">
    <location>
        <begin position="405"/>
        <end position="423"/>
    </location>
</feature>
<keyword evidence="2 9" id="KW-0813">Transport</keyword>
<comment type="subcellular location">
    <subcellularLocation>
        <location evidence="1">Cell membrane</location>
        <topology evidence="1">Multi-pass membrane protein</topology>
    </subcellularLocation>
</comment>
<feature type="transmembrane region" description="Helical" evidence="10">
    <location>
        <begin position="192"/>
        <end position="212"/>
    </location>
</feature>
<feature type="transmembrane region" description="Helical" evidence="10">
    <location>
        <begin position="263"/>
        <end position="282"/>
    </location>
</feature>
<feature type="domain" description="PTS EIIC type-3" evidence="11">
    <location>
        <begin position="8"/>
        <end position="423"/>
    </location>
</feature>
<name>A0A4R7ZMS3_9FIRM</name>
<sequence>MEKFMQWLNEKLTPIANFCGTQRHLSAMQKGFMTMVGFILVSAIFMIIANPPVSADMIAEGGFWSIFSGWYDFATTYKLTILIPFNMTMGMLSVIASFAIAYHLSDSYKMSSMNSGLTSMILFMMTAAPANYYALADGNVLSGISMTYLGAQGLFTAIIVSLVSVEVTRLCKKYKLTIRLPESVPPFLSETFSSVIPMLINILIFFGGNLLIQNFDPTLSIPSLIEQVLGAPLSNLVNSYPGSLVICFAILFFWCLGIHGNMIVMPFTTPVTMIVFANNAALVAAGQPAQFEPIMLTMAINLLGGTGNTLSFVLLSLKAESQQLRAFGKAAIIPSVCRISEPAIFGAPIVYNPILMIPFILGGMVSALLYWLVCSTGLVIPMYLMVTGTFPIFINSFIKCLDFKMIIFEAVLIPILGVIWYPFFKIYDKNLLNEEIKNKEIAEQELANA</sequence>
<keyword evidence="4 9" id="KW-0762">Sugar transport</keyword>
<evidence type="ECO:0000259" key="11">
    <source>
        <dbReference type="PROSITE" id="PS51105"/>
    </source>
</evidence>
<dbReference type="InterPro" id="IPR004501">
    <property type="entry name" value="PTS_EIIC_3"/>
</dbReference>
<evidence type="ECO:0000256" key="9">
    <source>
        <dbReference type="PIRNR" id="PIRNR006351"/>
    </source>
</evidence>
<accession>A0A4R7ZMS3</accession>
<dbReference type="GO" id="GO:1901264">
    <property type="term" value="P:carbohydrate derivative transport"/>
    <property type="evidence" value="ECO:0007669"/>
    <property type="project" value="TreeGrafter"/>
</dbReference>
<evidence type="ECO:0000256" key="5">
    <source>
        <dbReference type="ARBA" id="ARBA00022683"/>
    </source>
</evidence>
<dbReference type="InterPro" id="IPR004796">
    <property type="entry name" value="PTS_IIC_cello"/>
</dbReference>
<organism evidence="12 13">
    <name type="scientific">Breznakia blatticola</name>
    <dbReference type="NCBI Taxonomy" id="1754012"/>
    <lineage>
        <taxon>Bacteria</taxon>
        <taxon>Bacillati</taxon>
        <taxon>Bacillota</taxon>
        <taxon>Erysipelotrichia</taxon>
        <taxon>Erysipelotrichales</taxon>
        <taxon>Erysipelotrichaceae</taxon>
        <taxon>Breznakia</taxon>
    </lineage>
</organism>
<feature type="transmembrane region" description="Helical" evidence="10">
    <location>
        <begin position="31"/>
        <end position="49"/>
    </location>
</feature>
<dbReference type="GO" id="GO:0009401">
    <property type="term" value="P:phosphoenolpyruvate-dependent sugar phosphotransferase system"/>
    <property type="evidence" value="ECO:0007669"/>
    <property type="project" value="UniProtKB-KW"/>
</dbReference>
<dbReference type="InterPro" id="IPR003352">
    <property type="entry name" value="PTS_EIIC"/>
</dbReference>
<keyword evidence="3 9" id="KW-1003">Cell membrane</keyword>
<dbReference type="OrthoDB" id="1641940at2"/>
<dbReference type="PANTHER" id="PTHR33989:SF8">
    <property type="entry name" value="PERMEASE IIC COMPONENT"/>
    <property type="match status" value="1"/>
</dbReference>
<evidence type="ECO:0000313" key="12">
    <source>
        <dbReference type="EMBL" id="TDW16520.1"/>
    </source>
</evidence>
<evidence type="ECO:0000256" key="8">
    <source>
        <dbReference type="ARBA" id="ARBA00023136"/>
    </source>
</evidence>
<dbReference type="Proteomes" id="UP000294743">
    <property type="component" value="Unassembled WGS sequence"/>
</dbReference>
<keyword evidence="6 10" id="KW-0812">Transmembrane</keyword>
<comment type="caution">
    <text evidence="12">The sequence shown here is derived from an EMBL/GenBank/DDBJ whole genome shotgun (WGS) entry which is preliminary data.</text>
</comment>
<evidence type="ECO:0000256" key="7">
    <source>
        <dbReference type="ARBA" id="ARBA00022989"/>
    </source>
</evidence>
<feature type="transmembrane region" description="Helical" evidence="10">
    <location>
        <begin position="81"/>
        <end position="104"/>
    </location>
</feature>
<dbReference type="GO" id="GO:0005886">
    <property type="term" value="C:plasma membrane"/>
    <property type="evidence" value="ECO:0007669"/>
    <property type="project" value="UniProtKB-SubCell"/>
</dbReference>
<gene>
    <name evidence="12" type="ORF">EDD63_1222</name>
</gene>
<evidence type="ECO:0000256" key="3">
    <source>
        <dbReference type="ARBA" id="ARBA00022475"/>
    </source>
</evidence>
<comment type="function">
    <text evidence="9">The phosphoenolpyruvate-dependent sugar phosphotransferase system (PTS), a major carbohydrate active -transport system, catalyzes the phosphorylation of incoming sugar substrates concomitant with their translocation across the cell membrane.</text>
</comment>
<evidence type="ECO:0000256" key="2">
    <source>
        <dbReference type="ARBA" id="ARBA00022448"/>
    </source>
</evidence>
<dbReference type="AlphaFoldDB" id="A0A4R7ZMS3"/>
<keyword evidence="13" id="KW-1185">Reference proteome</keyword>
<feature type="transmembrane region" description="Helical" evidence="10">
    <location>
        <begin position="349"/>
        <end position="372"/>
    </location>
</feature>
<keyword evidence="7 10" id="KW-1133">Transmembrane helix</keyword>